<evidence type="ECO:0000313" key="3">
    <source>
        <dbReference type="Proteomes" id="UP000834106"/>
    </source>
</evidence>
<dbReference type="AlphaFoldDB" id="A0AAD2DP22"/>
<keyword evidence="1" id="KW-1133">Transmembrane helix</keyword>
<name>A0AAD2DP22_9LAMI</name>
<feature type="transmembrane region" description="Helical" evidence="1">
    <location>
        <begin position="160"/>
        <end position="177"/>
    </location>
</feature>
<protein>
    <submittedName>
        <fullName evidence="2">Uncharacterized protein</fullName>
    </submittedName>
</protein>
<evidence type="ECO:0000256" key="1">
    <source>
        <dbReference type="SAM" id="Phobius"/>
    </source>
</evidence>
<gene>
    <name evidence="2" type="ORF">FPE_LOCUS6260</name>
</gene>
<sequence length="180" mass="20923">MDPVVAGNVLASFFWEVLKRLPPVRLLSGAAAMVCKGWRETTKKLWRAGEELQLRVPVKARIGFFGSMLQKCPGLIKLFLTMKRTFLQHRSKKSNPCLRRNPELELLRCSPKLLRGFSPPLTDHRRCPRQQPNRRPLWPLLSLVFGFSFIAVLWLKFFIFGVQVLIFRFFVAFLGFIKHL</sequence>
<dbReference type="Proteomes" id="UP000834106">
    <property type="component" value="Chromosome 4"/>
</dbReference>
<organism evidence="2 3">
    <name type="scientific">Fraxinus pennsylvanica</name>
    <dbReference type="NCBI Taxonomy" id="56036"/>
    <lineage>
        <taxon>Eukaryota</taxon>
        <taxon>Viridiplantae</taxon>
        <taxon>Streptophyta</taxon>
        <taxon>Embryophyta</taxon>
        <taxon>Tracheophyta</taxon>
        <taxon>Spermatophyta</taxon>
        <taxon>Magnoliopsida</taxon>
        <taxon>eudicotyledons</taxon>
        <taxon>Gunneridae</taxon>
        <taxon>Pentapetalae</taxon>
        <taxon>asterids</taxon>
        <taxon>lamiids</taxon>
        <taxon>Lamiales</taxon>
        <taxon>Oleaceae</taxon>
        <taxon>Oleeae</taxon>
        <taxon>Fraxinus</taxon>
    </lineage>
</organism>
<proteinExistence type="predicted"/>
<keyword evidence="3" id="KW-1185">Reference proteome</keyword>
<accession>A0AAD2DP22</accession>
<feature type="transmembrane region" description="Helical" evidence="1">
    <location>
        <begin position="136"/>
        <end position="154"/>
    </location>
</feature>
<evidence type="ECO:0000313" key="2">
    <source>
        <dbReference type="EMBL" id="CAI9758830.1"/>
    </source>
</evidence>
<keyword evidence="1" id="KW-0472">Membrane</keyword>
<reference evidence="2" key="1">
    <citation type="submission" date="2023-05" db="EMBL/GenBank/DDBJ databases">
        <authorList>
            <person name="Huff M."/>
        </authorList>
    </citation>
    <scope>NUCLEOTIDE SEQUENCE</scope>
</reference>
<keyword evidence="1" id="KW-0812">Transmembrane</keyword>
<dbReference type="EMBL" id="OU503039">
    <property type="protein sequence ID" value="CAI9758830.1"/>
    <property type="molecule type" value="Genomic_DNA"/>
</dbReference>